<dbReference type="HOGENOM" id="CLU_042635_1_0_11"/>
<gene>
    <name evidence="1" type="ORF">H924_03545</name>
</gene>
<dbReference type="AlphaFoldDB" id="M1USP0"/>
<dbReference type="KEGG" id="ccn:H924_03545"/>
<protein>
    <recommendedName>
        <fullName evidence="3">Bacteriocin biosynthesis cyclodehydratase domain-containing protein</fullName>
    </recommendedName>
</protein>
<dbReference type="OrthoDB" id="4426339at2"/>
<evidence type="ECO:0008006" key="3">
    <source>
        <dbReference type="Google" id="ProtNLM"/>
    </source>
</evidence>
<evidence type="ECO:0000313" key="1">
    <source>
        <dbReference type="EMBL" id="AGG66157.1"/>
    </source>
</evidence>
<dbReference type="EMBL" id="CP004354">
    <property type="protein sequence ID" value="AGG66157.1"/>
    <property type="molecule type" value="Genomic_DNA"/>
</dbReference>
<dbReference type="eggNOG" id="ENOG5031IRC">
    <property type="taxonomic scope" value="Bacteria"/>
</dbReference>
<sequence length="263" mass="28175">MTHIKLSDTAQIVVRPDSAIQFGIDATRSGVLEIDPDYIAQVVPILLHLREPKELAGVVDKLCTAGLGAAAALSLVEDLLAFGVVRETATHPVLLYGHGTLVDATSALLEAAGFNPRTRINGENSKEFFQRPASHILVINRLAHTQNLAPLLAKSVPNYLSAALIDSRGLIGPGRRNGVGPCLICVDLHRSDIDPHWHALVSQHPNGPTHPDPIAEAATAARLAALVLADSWQVGEVEEVDPHRGTNRRSNLAPHPKCPLCWA</sequence>
<reference evidence="1 2" key="1">
    <citation type="submission" date="2013-02" db="EMBL/GenBank/DDBJ databases">
        <title>The complete genome sequence of Corynebacterium callunae DSM 20147.</title>
        <authorList>
            <person name="Ruckert C."/>
            <person name="Albersmeier A."/>
            <person name="Kalinowski J."/>
        </authorList>
    </citation>
    <scope>NUCLEOTIDE SEQUENCE [LARGE SCALE GENOMIC DNA]</scope>
    <source>
        <strain evidence="1 2">DSM 20147</strain>
    </source>
</reference>
<organism evidence="1 2">
    <name type="scientific">Corynebacterium callunae DSM 20147</name>
    <dbReference type="NCBI Taxonomy" id="1121353"/>
    <lineage>
        <taxon>Bacteria</taxon>
        <taxon>Bacillati</taxon>
        <taxon>Actinomycetota</taxon>
        <taxon>Actinomycetes</taxon>
        <taxon>Mycobacteriales</taxon>
        <taxon>Corynebacteriaceae</taxon>
        <taxon>Corynebacterium</taxon>
    </lineage>
</organism>
<dbReference type="STRING" id="1121353.H924_03545"/>
<dbReference type="RefSeq" id="WP_015650595.1">
    <property type="nucleotide sequence ID" value="NC_020506.1"/>
</dbReference>
<dbReference type="PATRIC" id="fig|1121353.3.peg.728"/>
<keyword evidence="2" id="KW-1185">Reference proteome</keyword>
<dbReference type="Gene3D" id="3.40.50.720">
    <property type="entry name" value="NAD(P)-binding Rossmann-like Domain"/>
    <property type="match status" value="1"/>
</dbReference>
<proteinExistence type="predicted"/>
<accession>M1USP0</accession>
<dbReference type="Proteomes" id="UP000011760">
    <property type="component" value="Chromosome"/>
</dbReference>
<name>M1USP0_9CORY</name>
<evidence type="ECO:0000313" key="2">
    <source>
        <dbReference type="Proteomes" id="UP000011760"/>
    </source>
</evidence>